<proteinExistence type="predicted"/>
<name>A0A9W9A1J4_9AGAR</name>
<dbReference type="EMBL" id="JANVFS010000028">
    <property type="protein sequence ID" value="KAJ4471894.1"/>
    <property type="molecule type" value="Genomic_DNA"/>
</dbReference>
<dbReference type="AlphaFoldDB" id="A0A9W9A1J4"/>
<evidence type="ECO:0000313" key="3">
    <source>
        <dbReference type="Proteomes" id="UP001150238"/>
    </source>
</evidence>
<feature type="chain" id="PRO_5040789053" evidence="1">
    <location>
        <begin position="21"/>
        <end position="140"/>
    </location>
</feature>
<keyword evidence="1" id="KW-0732">Signal</keyword>
<gene>
    <name evidence="2" type="ORF">C8J55DRAFT_563545</name>
</gene>
<comment type="caution">
    <text evidence="2">The sequence shown here is derived from an EMBL/GenBank/DDBJ whole genome shotgun (WGS) entry which is preliminary data.</text>
</comment>
<sequence length="140" mass="15616">MRLCSLSLTLALGYLVAVLAAPLDPHGSHLDARFRDDPAPNPGAPARIEEYEPVLIQFPRGIQGQEAVPDHVQQRVIRKLNNLKWGDSSLPLPVTSTVQNIRFVHKWQEGLAVDAAFSFGWWNQHTRSLEWESLLAGSLT</sequence>
<accession>A0A9W9A1J4</accession>
<reference evidence="2" key="1">
    <citation type="submission" date="2022-08" db="EMBL/GenBank/DDBJ databases">
        <authorList>
            <consortium name="DOE Joint Genome Institute"/>
            <person name="Min B."/>
            <person name="Riley R."/>
            <person name="Sierra-Patev S."/>
            <person name="Naranjo-Ortiz M."/>
            <person name="Looney B."/>
            <person name="Konkel Z."/>
            <person name="Slot J.C."/>
            <person name="Sakamoto Y."/>
            <person name="Steenwyk J.L."/>
            <person name="Rokas A."/>
            <person name="Carro J."/>
            <person name="Camarero S."/>
            <person name="Ferreira P."/>
            <person name="Molpeceres G."/>
            <person name="Ruiz-Duenas F.J."/>
            <person name="Serrano A."/>
            <person name="Henrissat B."/>
            <person name="Drula E."/>
            <person name="Hughes K.W."/>
            <person name="Mata J.L."/>
            <person name="Ishikawa N.K."/>
            <person name="Vargas-Isla R."/>
            <person name="Ushijima S."/>
            <person name="Smith C.A."/>
            <person name="Ahrendt S."/>
            <person name="Andreopoulos W."/>
            <person name="He G."/>
            <person name="Labutti K."/>
            <person name="Lipzen A."/>
            <person name="Ng V."/>
            <person name="Sandor L."/>
            <person name="Barry K."/>
            <person name="Martinez A.T."/>
            <person name="Xiao Y."/>
            <person name="Gibbons J.G."/>
            <person name="Terashima K."/>
            <person name="Hibbett D.S."/>
            <person name="Grigoriev I.V."/>
        </authorList>
    </citation>
    <scope>NUCLEOTIDE SEQUENCE</scope>
    <source>
        <strain evidence="2">Sp2 HRB7682 ss15</strain>
    </source>
</reference>
<reference evidence="2" key="2">
    <citation type="journal article" date="2023" name="Proc. Natl. Acad. Sci. U.S.A.">
        <title>A global phylogenomic analysis of the shiitake genus Lentinula.</title>
        <authorList>
            <person name="Sierra-Patev S."/>
            <person name="Min B."/>
            <person name="Naranjo-Ortiz M."/>
            <person name="Looney B."/>
            <person name="Konkel Z."/>
            <person name="Slot J.C."/>
            <person name="Sakamoto Y."/>
            <person name="Steenwyk J.L."/>
            <person name="Rokas A."/>
            <person name="Carro J."/>
            <person name="Camarero S."/>
            <person name="Ferreira P."/>
            <person name="Molpeceres G."/>
            <person name="Ruiz-Duenas F.J."/>
            <person name="Serrano A."/>
            <person name="Henrissat B."/>
            <person name="Drula E."/>
            <person name="Hughes K.W."/>
            <person name="Mata J.L."/>
            <person name="Ishikawa N.K."/>
            <person name="Vargas-Isla R."/>
            <person name="Ushijima S."/>
            <person name="Smith C.A."/>
            <person name="Donoghue J."/>
            <person name="Ahrendt S."/>
            <person name="Andreopoulos W."/>
            <person name="He G."/>
            <person name="LaButti K."/>
            <person name="Lipzen A."/>
            <person name="Ng V."/>
            <person name="Riley R."/>
            <person name="Sandor L."/>
            <person name="Barry K."/>
            <person name="Martinez A.T."/>
            <person name="Xiao Y."/>
            <person name="Gibbons J.G."/>
            <person name="Terashima K."/>
            <person name="Grigoriev I.V."/>
            <person name="Hibbett D."/>
        </authorList>
    </citation>
    <scope>NUCLEOTIDE SEQUENCE</scope>
    <source>
        <strain evidence="2">Sp2 HRB7682 ss15</strain>
    </source>
</reference>
<evidence type="ECO:0000256" key="1">
    <source>
        <dbReference type="SAM" id="SignalP"/>
    </source>
</evidence>
<dbReference type="Proteomes" id="UP001150238">
    <property type="component" value="Unassembled WGS sequence"/>
</dbReference>
<organism evidence="2 3">
    <name type="scientific">Lentinula lateritia</name>
    <dbReference type="NCBI Taxonomy" id="40482"/>
    <lineage>
        <taxon>Eukaryota</taxon>
        <taxon>Fungi</taxon>
        <taxon>Dikarya</taxon>
        <taxon>Basidiomycota</taxon>
        <taxon>Agaricomycotina</taxon>
        <taxon>Agaricomycetes</taxon>
        <taxon>Agaricomycetidae</taxon>
        <taxon>Agaricales</taxon>
        <taxon>Marasmiineae</taxon>
        <taxon>Omphalotaceae</taxon>
        <taxon>Lentinula</taxon>
    </lineage>
</organism>
<evidence type="ECO:0000313" key="2">
    <source>
        <dbReference type="EMBL" id="KAJ4471894.1"/>
    </source>
</evidence>
<protein>
    <submittedName>
        <fullName evidence="2">Uncharacterized protein</fullName>
    </submittedName>
</protein>
<feature type="signal peptide" evidence="1">
    <location>
        <begin position="1"/>
        <end position="20"/>
    </location>
</feature>